<dbReference type="Pfam" id="PF00607">
    <property type="entry name" value="Gag_p24"/>
    <property type="match status" value="1"/>
</dbReference>
<dbReference type="InterPro" id="IPR008919">
    <property type="entry name" value="Retrov_capsid_N"/>
</dbReference>
<evidence type="ECO:0000313" key="3">
    <source>
        <dbReference type="Proteomes" id="UP000233556"/>
    </source>
</evidence>
<accession>A0A2I0UIM0</accession>
<organism evidence="2 3">
    <name type="scientific">Limosa lapponica baueri</name>
    <dbReference type="NCBI Taxonomy" id="1758121"/>
    <lineage>
        <taxon>Eukaryota</taxon>
        <taxon>Metazoa</taxon>
        <taxon>Chordata</taxon>
        <taxon>Craniata</taxon>
        <taxon>Vertebrata</taxon>
        <taxon>Euteleostomi</taxon>
        <taxon>Archelosauria</taxon>
        <taxon>Archosauria</taxon>
        <taxon>Dinosauria</taxon>
        <taxon>Saurischia</taxon>
        <taxon>Theropoda</taxon>
        <taxon>Coelurosauria</taxon>
        <taxon>Aves</taxon>
        <taxon>Neognathae</taxon>
        <taxon>Neoaves</taxon>
        <taxon>Charadriiformes</taxon>
        <taxon>Scolopacidae</taxon>
        <taxon>Limosa</taxon>
    </lineage>
</organism>
<keyword evidence="3" id="KW-1185">Reference proteome</keyword>
<gene>
    <name evidence="2" type="ORF">llap_3831</name>
</gene>
<reference evidence="3" key="2">
    <citation type="submission" date="2017-12" db="EMBL/GenBank/DDBJ databases">
        <title>Genome sequence of the Bar-tailed Godwit (Limosa lapponica baueri).</title>
        <authorList>
            <person name="Lima N.C.B."/>
            <person name="Parody-Merino A.M."/>
            <person name="Battley P.F."/>
            <person name="Fidler A.E."/>
            <person name="Prosdocimi F."/>
        </authorList>
    </citation>
    <scope>NUCLEOTIDE SEQUENCE [LARGE SCALE GENOMIC DNA]</scope>
</reference>
<dbReference type="GO" id="GO:0016032">
    <property type="term" value="P:viral process"/>
    <property type="evidence" value="ECO:0007669"/>
    <property type="project" value="InterPro"/>
</dbReference>
<dbReference type="Gene3D" id="1.10.375.10">
    <property type="entry name" value="Human Immunodeficiency Virus Type 1 Capsid Protein"/>
    <property type="match status" value="1"/>
</dbReference>
<reference evidence="3" key="1">
    <citation type="submission" date="2017-11" db="EMBL/GenBank/DDBJ databases">
        <authorList>
            <person name="Lima N.C."/>
            <person name="Parody-Merino A.M."/>
            <person name="Battley P.F."/>
            <person name="Fidler A.E."/>
            <person name="Prosdocimi F."/>
        </authorList>
    </citation>
    <scope>NUCLEOTIDE SEQUENCE [LARGE SCALE GENOMIC DNA]</scope>
</reference>
<dbReference type="OrthoDB" id="9386882at2759"/>
<dbReference type="SUPFAM" id="SSF47943">
    <property type="entry name" value="Retrovirus capsid protein, N-terminal core domain"/>
    <property type="match status" value="1"/>
</dbReference>
<name>A0A2I0UIM0_LIMLA</name>
<keyword evidence="1" id="KW-0732">Signal</keyword>
<proteinExistence type="predicted"/>
<dbReference type="EMBL" id="KZ505738">
    <property type="protein sequence ID" value="PKU45889.1"/>
    <property type="molecule type" value="Genomic_DNA"/>
</dbReference>
<evidence type="ECO:0000313" key="2">
    <source>
        <dbReference type="EMBL" id="PKU45889.1"/>
    </source>
</evidence>
<protein>
    <submittedName>
        <fullName evidence="2">Endogenous retrovirus group k member 8 gag poly</fullName>
    </submittedName>
</protein>
<dbReference type="Proteomes" id="UP000233556">
    <property type="component" value="Unassembled WGS sequence"/>
</dbReference>
<dbReference type="AlphaFoldDB" id="A0A2I0UIM0"/>
<feature type="chain" id="PRO_5014148735" evidence="1">
    <location>
        <begin position="19"/>
        <end position="79"/>
    </location>
</feature>
<feature type="signal peptide" evidence="1">
    <location>
        <begin position="1"/>
        <end position="18"/>
    </location>
</feature>
<sequence length="79" mass="9085">MTPHDWKLLLRMVLSAMQYAVFVTEYRDLATAKALDNFTGNVNHTGVNELDDFKDISESPKSLNENELKSLIRWEAKDV</sequence>
<evidence type="ECO:0000256" key="1">
    <source>
        <dbReference type="SAM" id="SignalP"/>
    </source>
</evidence>